<organism evidence="1 2">
    <name type="scientific">Colletotrichum asianum</name>
    <dbReference type="NCBI Taxonomy" id="702518"/>
    <lineage>
        <taxon>Eukaryota</taxon>
        <taxon>Fungi</taxon>
        <taxon>Dikarya</taxon>
        <taxon>Ascomycota</taxon>
        <taxon>Pezizomycotina</taxon>
        <taxon>Sordariomycetes</taxon>
        <taxon>Hypocreomycetidae</taxon>
        <taxon>Glomerellales</taxon>
        <taxon>Glomerellaceae</taxon>
        <taxon>Colletotrichum</taxon>
        <taxon>Colletotrichum gloeosporioides species complex</taxon>
    </lineage>
</organism>
<name>A0A8H3W5S5_9PEZI</name>
<dbReference type="EMBL" id="WOWK01000105">
    <property type="protein sequence ID" value="KAF0318723.1"/>
    <property type="molecule type" value="Genomic_DNA"/>
</dbReference>
<accession>A0A8H3W5S5</accession>
<dbReference type="AlphaFoldDB" id="A0A8H3W5S5"/>
<evidence type="ECO:0000313" key="1">
    <source>
        <dbReference type="EMBL" id="KAF0318723.1"/>
    </source>
</evidence>
<gene>
    <name evidence="1" type="ORF">GQ607_014010</name>
</gene>
<proteinExistence type="predicted"/>
<evidence type="ECO:0000313" key="2">
    <source>
        <dbReference type="Proteomes" id="UP000434172"/>
    </source>
</evidence>
<dbReference type="Proteomes" id="UP000434172">
    <property type="component" value="Unassembled WGS sequence"/>
</dbReference>
<sequence length="250" mass="28089">MNHSTSLDSSDRPSILCPSLFLHAEYIQSLKSSQTFAASCGELGRHPTDVYPRFSMYSRRTPCLRVRSSHPQTNHSTGPKACLASPCIVLRRRLFLGPASQSARLLFSSTRCIQSLFHPSHIRRSRSPAYYKTCLSRPMMSLCWLMTRPTSCLRGDASHQALGTQTRCRPCTPSASYQLPPCPLASALPRPSYYHRPPFLDRTTLQLAQVMHGPQGRYPYCTRYPHTPPDPVIWHSTPPAHPSFSPTSLH</sequence>
<protein>
    <submittedName>
        <fullName evidence="1">Uncharacterized protein</fullName>
    </submittedName>
</protein>
<reference evidence="1 2" key="1">
    <citation type="submission" date="2019-12" db="EMBL/GenBank/DDBJ databases">
        <title>A genome sequence resource for the geographically widespread anthracnose pathogen Colletotrichum asianum.</title>
        <authorList>
            <person name="Meng Y."/>
        </authorList>
    </citation>
    <scope>NUCLEOTIDE SEQUENCE [LARGE SCALE GENOMIC DNA]</scope>
    <source>
        <strain evidence="1 2">ICMP 18580</strain>
    </source>
</reference>
<comment type="caution">
    <text evidence="1">The sequence shown here is derived from an EMBL/GenBank/DDBJ whole genome shotgun (WGS) entry which is preliminary data.</text>
</comment>
<keyword evidence="2" id="KW-1185">Reference proteome</keyword>